<dbReference type="Proteomes" id="UP000094329">
    <property type="component" value="Unassembled WGS sequence"/>
</dbReference>
<organism evidence="1 2">
    <name type="scientific">Piscirickettsia litoralis</name>
    <dbReference type="NCBI Taxonomy" id="1891921"/>
    <lineage>
        <taxon>Bacteria</taxon>
        <taxon>Pseudomonadati</taxon>
        <taxon>Pseudomonadota</taxon>
        <taxon>Gammaproteobacteria</taxon>
        <taxon>Thiotrichales</taxon>
        <taxon>Piscirickettsiaceae</taxon>
        <taxon>Piscirickettsia</taxon>
    </lineage>
</organism>
<reference evidence="1 2" key="1">
    <citation type="submission" date="2016-08" db="EMBL/GenBank/DDBJ databases">
        <title>Draft genome sequence of Candidatus Piscirickettsia litoralis, from seawater.</title>
        <authorList>
            <person name="Wan X."/>
            <person name="Lee A.J."/>
            <person name="Hou S."/>
            <person name="Donachie S.P."/>
        </authorList>
    </citation>
    <scope>NUCLEOTIDE SEQUENCE [LARGE SCALE GENOMIC DNA]</scope>
    <source>
        <strain evidence="1 2">Y2</strain>
    </source>
</reference>
<dbReference type="InterPro" id="IPR010751">
    <property type="entry name" value="TrfA"/>
</dbReference>
<dbReference type="Pfam" id="PF07042">
    <property type="entry name" value="TrfA"/>
    <property type="match status" value="1"/>
</dbReference>
<proteinExistence type="predicted"/>
<evidence type="ECO:0000313" key="1">
    <source>
        <dbReference type="EMBL" id="ODN41199.1"/>
    </source>
</evidence>
<gene>
    <name evidence="1" type="ORF">BGC07_17450</name>
</gene>
<evidence type="ECO:0000313" key="2">
    <source>
        <dbReference type="Proteomes" id="UP000094329"/>
    </source>
</evidence>
<name>A0ABX2ZXU4_9GAMM</name>
<comment type="caution">
    <text evidence="1">The sequence shown here is derived from an EMBL/GenBank/DDBJ whole genome shotgun (WGS) entry which is preliminary data.</text>
</comment>
<sequence>MNSAASVAKRIAKIKSKSGEQISIFNNPIAEEVQSKKLSEGKIWTPEHFNDDMWIAPYCVLRSALFSVVKRGKRKEYKQNAKTYEGEKIASWNGYEITMSGFQLDQADFDCLLACIEACKAQGFGDSVVVTKKQLLQLMKRTVSKDSYLWLDKSITRLVSAKIGVLSKKRKVRFFGSFLSSFIEDEQSSKFALKINYDLSKLFVDGTSYLEKKVRLSISGDLDKWLYSYIYSHDTSIKPHVVSLEKLRELCGSGSDSRRFRFKAKEALERLESKKLIAFEIKGKADSSILYASRLK</sequence>
<accession>A0ABX2ZXU4</accession>
<protein>
    <submittedName>
        <fullName evidence="1">Uncharacterized protein</fullName>
    </submittedName>
</protein>
<dbReference type="EMBL" id="MDTU01000005">
    <property type="protein sequence ID" value="ODN41199.1"/>
    <property type="molecule type" value="Genomic_DNA"/>
</dbReference>
<keyword evidence="2" id="KW-1185">Reference proteome</keyword>